<keyword evidence="5" id="KW-0732">Signal</keyword>
<dbReference type="Pfam" id="PF16990">
    <property type="entry name" value="CBM_35"/>
    <property type="match status" value="2"/>
</dbReference>
<dbReference type="InterPro" id="IPR013783">
    <property type="entry name" value="Ig-like_fold"/>
</dbReference>
<gene>
    <name evidence="8" type="ORF">ACFOZ4_22470</name>
</gene>
<evidence type="ECO:0000313" key="9">
    <source>
        <dbReference type="Proteomes" id="UP001595816"/>
    </source>
</evidence>
<dbReference type="InterPro" id="IPR002037">
    <property type="entry name" value="Glyco_hydro_8"/>
</dbReference>
<evidence type="ECO:0000256" key="1">
    <source>
        <dbReference type="ARBA" id="ARBA00009209"/>
    </source>
</evidence>
<evidence type="ECO:0000256" key="4">
    <source>
        <dbReference type="ARBA" id="ARBA00023326"/>
    </source>
</evidence>
<comment type="caution">
    <text evidence="8">The sequence shown here is derived from an EMBL/GenBank/DDBJ whole genome shotgun (WGS) entry which is preliminary data.</text>
</comment>
<evidence type="ECO:0000259" key="7">
    <source>
        <dbReference type="PROSITE" id="PS51175"/>
    </source>
</evidence>
<dbReference type="InterPro" id="IPR005084">
    <property type="entry name" value="CBM6"/>
</dbReference>
<comment type="similarity">
    <text evidence="1">Belongs to the glycosyl hydrolase 8 (cellulase D) family.</text>
</comment>
<feature type="domain" description="Fibronectin type-III" evidence="6">
    <location>
        <begin position="298"/>
        <end position="383"/>
    </location>
</feature>
<sequence length="768" mass="79226">MKRYARGLALTAGLALVAALSPATPSAAAATRYEAEGATVSQGVVEANHLNYSGSGFVNGDNVVGSYTEWTVTAASAGTAALTIRYSNGTTTGRPADIAVNGTVIAAASAFGSTTNWDTWANKSVTAALTAGTNTVRVTATTANGTANLDYLDVDITAAATDYQAENALLAQAAVATNHTGYTGTGFVDYTNVVGSYVEWTVTAATAGSQTLTFRYANGTTVDRPMDIAVNGAVVAAGVSFPATTNWDTWTTKTITASLVAGANTVRATATTANGGPNVDVLSVTGGGGGGDTQAPTAPGNLRSTGVTSSSVSLAWDASTDNVGVTGYDVYRGGVLATTVTGTTATVGGLAASTAYTFTVKAHDAAGNSSAASNSVSATTSGSSGGPAVPFGSHLFAYAAGMLKPSGSQAALDQAVVSVYTKWKANFVKQNCGNGWYETISPDADHPYVAEGQGYGMVITATMAGADANAKTIFDGMVKYVLAHPSVNNADLLAAEQDTSCKSVNGSDSATDGDMDVAYALLLADKQWGSAGTYNYKQLAIKRINAIKASEINPTTNLLKLGDWSSCCDALYYTTRPSDHMIDHMRAFRTATGDTAWDTIRSAHQTLITNLQNQYAPSTGLLPDFVITTNTTPKPPTGEVLEGPNDGKYYWNSCRTPWRIGADAVTSGNSASLASARKLNTWIKSKTGGNPAGIVDGYSLSGGNLDSGNDACFYAPFAVAAMTDTGSQAWLDALWNHMVSRSFGSTEYYNMSVQLQVMIVVSGNYWVP</sequence>
<dbReference type="EMBL" id="JBHSAY010000010">
    <property type="protein sequence ID" value="MFC4133385.1"/>
    <property type="molecule type" value="Genomic_DNA"/>
</dbReference>
<dbReference type="InterPro" id="IPR003961">
    <property type="entry name" value="FN3_dom"/>
</dbReference>
<accession>A0ABV8LSZ0</accession>
<dbReference type="InterPro" id="IPR036116">
    <property type="entry name" value="FN3_sf"/>
</dbReference>
<evidence type="ECO:0000256" key="5">
    <source>
        <dbReference type="SAM" id="SignalP"/>
    </source>
</evidence>
<name>A0ABV8LSZ0_9ACTN</name>
<feature type="chain" id="PRO_5046241592" evidence="5">
    <location>
        <begin position="30"/>
        <end position="768"/>
    </location>
</feature>
<keyword evidence="4" id="KW-0624">Polysaccharide degradation</keyword>
<evidence type="ECO:0000256" key="3">
    <source>
        <dbReference type="ARBA" id="ARBA00023295"/>
    </source>
</evidence>
<feature type="domain" description="CBM6" evidence="7">
    <location>
        <begin position="161"/>
        <end position="285"/>
    </location>
</feature>
<dbReference type="Gene3D" id="2.60.120.260">
    <property type="entry name" value="Galactose-binding domain-like"/>
    <property type="match status" value="2"/>
</dbReference>
<dbReference type="Pfam" id="PF00041">
    <property type="entry name" value="fn3"/>
    <property type="match status" value="1"/>
</dbReference>
<organism evidence="8 9">
    <name type="scientific">Hamadaea flava</name>
    <dbReference type="NCBI Taxonomy" id="1742688"/>
    <lineage>
        <taxon>Bacteria</taxon>
        <taxon>Bacillati</taxon>
        <taxon>Actinomycetota</taxon>
        <taxon>Actinomycetes</taxon>
        <taxon>Micromonosporales</taxon>
        <taxon>Micromonosporaceae</taxon>
        <taxon>Hamadaea</taxon>
    </lineage>
</organism>
<keyword evidence="9" id="KW-1185">Reference proteome</keyword>
<dbReference type="PRINTS" id="PR00735">
    <property type="entry name" value="GLHYDRLASE8"/>
</dbReference>
<dbReference type="PROSITE" id="PS51175">
    <property type="entry name" value="CBM6"/>
    <property type="match status" value="2"/>
</dbReference>
<keyword evidence="4" id="KW-0119">Carbohydrate metabolism</keyword>
<protein>
    <submittedName>
        <fullName evidence="8">Glycosyl hydrolase family 8</fullName>
    </submittedName>
</protein>
<evidence type="ECO:0000313" key="8">
    <source>
        <dbReference type="EMBL" id="MFC4133385.1"/>
    </source>
</evidence>
<dbReference type="SMART" id="SM00060">
    <property type="entry name" value="FN3"/>
    <property type="match status" value="1"/>
</dbReference>
<proteinExistence type="inferred from homology"/>
<dbReference type="Gene3D" id="2.60.40.10">
    <property type="entry name" value="Immunoglobulins"/>
    <property type="match status" value="1"/>
</dbReference>
<dbReference type="InterPro" id="IPR008928">
    <property type="entry name" value="6-hairpin_glycosidase_sf"/>
</dbReference>
<dbReference type="InterPro" id="IPR012341">
    <property type="entry name" value="6hp_glycosidase-like_sf"/>
</dbReference>
<dbReference type="SUPFAM" id="SSF48208">
    <property type="entry name" value="Six-hairpin glycosidases"/>
    <property type="match status" value="1"/>
</dbReference>
<dbReference type="PROSITE" id="PS50853">
    <property type="entry name" value="FN3"/>
    <property type="match status" value="1"/>
</dbReference>
<dbReference type="GO" id="GO:0016787">
    <property type="term" value="F:hydrolase activity"/>
    <property type="evidence" value="ECO:0007669"/>
    <property type="project" value="UniProtKB-KW"/>
</dbReference>
<dbReference type="Proteomes" id="UP001595816">
    <property type="component" value="Unassembled WGS sequence"/>
</dbReference>
<evidence type="ECO:0000256" key="2">
    <source>
        <dbReference type="ARBA" id="ARBA00022801"/>
    </source>
</evidence>
<keyword evidence="3" id="KW-0326">Glycosidase</keyword>
<feature type="signal peptide" evidence="5">
    <location>
        <begin position="1"/>
        <end position="29"/>
    </location>
</feature>
<dbReference type="SUPFAM" id="SSF49785">
    <property type="entry name" value="Galactose-binding domain-like"/>
    <property type="match status" value="2"/>
</dbReference>
<dbReference type="Pfam" id="PF01270">
    <property type="entry name" value="Glyco_hydro_8"/>
    <property type="match status" value="1"/>
</dbReference>
<dbReference type="Gene3D" id="1.50.10.10">
    <property type="match status" value="1"/>
</dbReference>
<dbReference type="InterPro" id="IPR008979">
    <property type="entry name" value="Galactose-bd-like_sf"/>
</dbReference>
<feature type="domain" description="CBM6" evidence="7">
    <location>
        <begin position="31"/>
        <end position="155"/>
    </location>
</feature>
<dbReference type="CDD" id="cd04082">
    <property type="entry name" value="CBM35_pectate_lyase-like"/>
    <property type="match status" value="2"/>
</dbReference>
<dbReference type="SUPFAM" id="SSF49265">
    <property type="entry name" value="Fibronectin type III"/>
    <property type="match status" value="1"/>
</dbReference>
<keyword evidence="2 8" id="KW-0378">Hydrolase</keyword>
<evidence type="ECO:0000259" key="6">
    <source>
        <dbReference type="PROSITE" id="PS50853"/>
    </source>
</evidence>
<reference evidence="9" key="1">
    <citation type="journal article" date="2019" name="Int. J. Syst. Evol. Microbiol.">
        <title>The Global Catalogue of Microorganisms (GCM) 10K type strain sequencing project: providing services to taxonomists for standard genome sequencing and annotation.</title>
        <authorList>
            <consortium name="The Broad Institute Genomics Platform"/>
            <consortium name="The Broad Institute Genome Sequencing Center for Infectious Disease"/>
            <person name="Wu L."/>
            <person name="Ma J."/>
        </authorList>
    </citation>
    <scope>NUCLEOTIDE SEQUENCE [LARGE SCALE GENOMIC DNA]</scope>
    <source>
        <strain evidence="9">CGMCC 4.7289</strain>
    </source>
</reference>
<dbReference type="RefSeq" id="WP_253760819.1">
    <property type="nucleotide sequence ID" value="NZ_JAMZDZ010000001.1"/>
</dbReference>